<name>A0AC34QY10_9BILA</name>
<proteinExistence type="predicted"/>
<sequence length="157" mass="17896">MKTRHFFVKSLRTVGITISAVEFLLCLILPLTTSAQFSILQVVTNALMSAVLYGPISHGLRPFFRQLTHGYHQNRSMPRITSVLPPTHSRLPSKPFNGIFKNFLDFALLLFSTIFSQQIFVRQFSADFQHAFDWNSGNGNSGQSDFVFRRRQVNCPI</sequence>
<evidence type="ECO:0000313" key="1">
    <source>
        <dbReference type="Proteomes" id="UP000887576"/>
    </source>
</evidence>
<reference evidence="2" key="1">
    <citation type="submission" date="2022-11" db="UniProtKB">
        <authorList>
            <consortium name="WormBaseParasite"/>
        </authorList>
    </citation>
    <scope>IDENTIFICATION</scope>
</reference>
<evidence type="ECO:0000313" key="2">
    <source>
        <dbReference type="WBParaSite" id="JU765_v2.g20258.t2"/>
    </source>
</evidence>
<dbReference type="Proteomes" id="UP000887576">
    <property type="component" value="Unplaced"/>
</dbReference>
<dbReference type="WBParaSite" id="JU765_v2.g20258.t2">
    <property type="protein sequence ID" value="JU765_v2.g20258.t2"/>
    <property type="gene ID" value="JU765_v2.g20258"/>
</dbReference>
<protein>
    <submittedName>
        <fullName evidence="2">GtrA-like protein domain-containing protein</fullName>
    </submittedName>
</protein>
<accession>A0AC34QY10</accession>
<organism evidence="1 2">
    <name type="scientific">Panagrolaimus sp. JU765</name>
    <dbReference type="NCBI Taxonomy" id="591449"/>
    <lineage>
        <taxon>Eukaryota</taxon>
        <taxon>Metazoa</taxon>
        <taxon>Ecdysozoa</taxon>
        <taxon>Nematoda</taxon>
        <taxon>Chromadorea</taxon>
        <taxon>Rhabditida</taxon>
        <taxon>Tylenchina</taxon>
        <taxon>Panagrolaimomorpha</taxon>
        <taxon>Panagrolaimoidea</taxon>
        <taxon>Panagrolaimidae</taxon>
        <taxon>Panagrolaimus</taxon>
    </lineage>
</organism>